<comment type="caution">
    <text evidence="2">The sequence shown here is derived from an EMBL/GenBank/DDBJ whole genome shotgun (WGS) entry which is preliminary data.</text>
</comment>
<proteinExistence type="predicted"/>
<name>A0AAD9QDM8_ACRCE</name>
<protein>
    <submittedName>
        <fullName evidence="2">Uncharacterized protein</fullName>
    </submittedName>
</protein>
<evidence type="ECO:0000313" key="3">
    <source>
        <dbReference type="Proteomes" id="UP001249851"/>
    </source>
</evidence>
<keyword evidence="3" id="KW-1185">Reference proteome</keyword>
<evidence type="ECO:0000313" key="2">
    <source>
        <dbReference type="EMBL" id="KAK2558981.1"/>
    </source>
</evidence>
<reference evidence="2" key="2">
    <citation type="journal article" date="2023" name="Science">
        <title>Genomic signatures of disease resistance in endangered staghorn corals.</title>
        <authorList>
            <person name="Vollmer S.V."/>
            <person name="Selwyn J.D."/>
            <person name="Despard B.A."/>
            <person name="Roesel C.L."/>
        </authorList>
    </citation>
    <scope>NUCLEOTIDE SEQUENCE</scope>
    <source>
        <strain evidence="2">K2</strain>
    </source>
</reference>
<reference evidence="2" key="1">
    <citation type="journal article" date="2023" name="G3 (Bethesda)">
        <title>Whole genome assembly and annotation of the endangered Caribbean coral Acropora cervicornis.</title>
        <authorList>
            <person name="Selwyn J.D."/>
            <person name="Vollmer S.V."/>
        </authorList>
    </citation>
    <scope>NUCLEOTIDE SEQUENCE</scope>
    <source>
        <strain evidence="2">K2</strain>
    </source>
</reference>
<dbReference type="Proteomes" id="UP001249851">
    <property type="component" value="Unassembled WGS sequence"/>
</dbReference>
<dbReference type="AlphaFoldDB" id="A0AAD9QDM8"/>
<feature type="region of interest" description="Disordered" evidence="1">
    <location>
        <begin position="66"/>
        <end position="89"/>
    </location>
</feature>
<dbReference type="EMBL" id="JARQWQ010000042">
    <property type="protein sequence ID" value="KAK2558981.1"/>
    <property type="molecule type" value="Genomic_DNA"/>
</dbReference>
<gene>
    <name evidence="2" type="ORF">P5673_018609</name>
</gene>
<accession>A0AAD9QDM8</accession>
<feature type="region of interest" description="Disordered" evidence="1">
    <location>
        <begin position="22"/>
        <end position="48"/>
    </location>
</feature>
<sequence>MKLSDIDKSELSVQWRLWGRSGGRRCELDSSTPKSKDKRSSQEKSGSKTVIDFINHLKKETLHASPKGIKNSRGAVSKTKQKERNHSSLAELQNTEPLISISFNYLWYHCYLSRTEFCSNFLVSL</sequence>
<evidence type="ECO:0000256" key="1">
    <source>
        <dbReference type="SAM" id="MobiDB-lite"/>
    </source>
</evidence>
<organism evidence="2 3">
    <name type="scientific">Acropora cervicornis</name>
    <name type="common">Staghorn coral</name>
    <dbReference type="NCBI Taxonomy" id="6130"/>
    <lineage>
        <taxon>Eukaryota</taxon>
        <taxon>Metazoa</taxon>
        <taxon>Cnidaria</taxon>
        <taxon>Anthozoa</taxon>
        <taxon>Hexacorallia</taxon>
        <taxon>Scleractinia</taxon>
        <taxon>Astrocoeniina</taxon>
        <taxon>Acroporidae</taxon>
        <taxon>Acropora</taxon>
    </lineage>
</organism>
<feature type="compositionally biased region" description="Basic and acidic residues" evidence="1">
    <location>
        <begin position="24"/>
        <end position="46"/>
    </location>
</feature>